<sequence>MGNRPARSAQRSNVRPDIAVLLAGQDVRSQADATRDAIQGALPACEVHLEFAEQLRPGVPNLVVDIQELLYVGRAVVHRHPELREPASRVAVCFSSGTPQMSVAMTLVARSLIPGAQHYQALDPGNAQPGSELLRTFDPDALVRLDARSRVFEALARGDGAAALAAGEPLRAVHPPPWNKKALESALAVSRALEWVAAYQRQRLLHFRLPQVKGLGEAAADLTAIEDWFKQCQAKLEAWGAGTGKGAGAPPRRAGGNHARHHRRCGRGRGAGHCSARAERPRP</sequence>
<dbReference type="Proteomes" id="UP001212803">
    <property type="component" value="Chromosome"/>
</dbReference>
<gene>
    <name evidence="2" type="ORF">O0235_11440</name>
</gene>
<evidence type="ECO:0000313" key="2">
    <source>
        <dbReference type="EMBL" id="WBL35387.1"/>
    </source>
</evidence>
<feature type="compositionally biased region" description="Basic residues" evidence="1">
    <location>
        <begin position="258"/>
        <end position="267"/>
    </location>
</feature>
<evidence type="ECO:0000313" key="3">
    <source>
        <dbReference type="Proteomes" id="UP001212803"/>
    </source>
</evidence>
<feature type="region of interest" description="Disordered" evidence="1">
    <location>
        <begin position="241"/>
        <end position="283"/>
    </location>
</feature>
<reference evidence="2 3" key="1">
    <citation type="journal article" date="2023" name="ISME J.">
        <title>Thermophilic Dehalococcoidia with unusual traits shed light on an unexpected past.</title>
        <authorList>
            <person name="Palmer M."/>
            <person name="Covington J.K."/>
            <person name="Zhou E.M."/>
            <person name="Thomas S.C."/>
            <person name="Habib N."/>
            <person name="Seymour C.O."/>
            <person name="Lai D."/>
            <person name="Johnston J."/>
            <person name="Hashimi A."/>
            <person name="Jiao J.Y."/>
            <person name="Muok A.R."/>
            <person name="Liu L."/>
            <person name="Xian W.D."/>
            <person name="Zhi X.Y."/>
            <person name="Li M.M."/>
            <person name="Silva L.P."/>
            <person name="Bowen B.P."/>
            <person name="Louie K."/>
            <person name="Briegel A."/>
            <person name="Pett-Ridge J."/>
            <person name="Weber P.K."/>
            <person name="Tocheva E.I."/>
            <person name="Woyke T."/>
            <person name="Northen T.R."/>
            <person name="Mayali X."/>
            <person name="Li W.J."/>
            <person name="Hedlund B.P."/>
        </authorList>
    </citation>
    <scope>NUCLEOTIDE SEQUENCE [LARGE SCALE GENOMIC DNA]</scope>
    <source>
        <strain evidence="2 3">YIM 72310</strain>
    </source>
</reference>
<organism evidence="2 3">
    <name type="scientific">Tepidiforma flava</name>
    <dbReference type="NCBI Taxonomy" id="3004094"/>
    <lineage>
        <taxon>Bacteria</taxon>
        <taxon>Bacillati</taxon>
        <taxon>Chloroflexota</taxon>
        <taxon>Tepidiformia</taxon>
        <taxon>Tepidiformales</taxon>
        <taxon>Tepidiformaceae</taxon>
        <taxon>Tepidiforma</taxon>
    </lineage>
</organism>
<proteinExistence type="predicted"/>
<evidence type="ECO:0000256" key="1">
    <source>
        <dbReference type="SAM" id="MobiDB-lite"/>
    </source>
</evidence>
<keyword evidence="3" id="KW-1185">Reference proteome</keyword>
<dbReference type="RefSeq" id="WP_270055914.1">
    <property type="nucleotide sequence ID" value="NZ_CP115149.1"/>
</dbReference>
<protein>
    <submittedName>
        <fullName evidence="2">Uncharacterized protein</fullName>
    </submittedName>
</protein>
<feature type="compositionally biased region" description="Low complexity" evidence="1">
    <location>
        <begin position="248"/>
        <end position="257"/>
    </location>
</feature>
<dbReference type="EMBL" id="CP115149">
    <property type="protein sequence ID" value="WBL35387.1"/>
    <property type="molecule type" value="Genomic_DNA"/>
</dbReference>
<name>A0ABY7M502_9CHLR</name>
<accession>A0ABY7M502</accession>